<proteinExistence type="predicted"/>
<name>A0A1X4G8X7_9CYAN</name>
<evidence type="ECO:0000313" key="1">
    <source>
        <dbReference type="EMBL" id="OSO92884.1"/>
    </source>
</evidence>
<dbReference type="Proteomes" id="UP000192997">
    <property type="component" value="Unassembled WGS sequence"/>
</dbReference>
<gene>
    <name evidence="1" type="ORF">B7O87_06450</name>
</gene>
<dbReference type="RefSeq" id="WP_009341432.1">
    <property type="nucleotide sequence ID" value="NZ_NBYN01000031.1"/>
</dbReference>
<dbReference type="EMBL" id="NBYN01000031">
    <property type="protein sequence ID" value="OSO92884.1"/>
    <property type="molecule type" value="Genomic_DNA"/>
</dbReference>
<evidence type="ECO:0000313" key="2">
    <source>
        <dbReference type="Proteomes" id="UP000192997"/>
    </source>
</evidence>
<sequence>MKPINPLASACRYCHHYQPEGRRGGNCNQLSAPVQGCWKACSLAVPAFAPTWESLEESWNLPLTKPMLPILSVPGHLDTRTENIQVAEVQEIASIEETTFSTLPSSR</sequence>
<organism evidence="1 2">
    <name type="scientific">Cylindrospermopsis raciborskii CENA303</name>
    <dbReference type="NCBI Taxonomy" id="1170769"/>
    <lineage>
        <taxon>Bacteria</taxon>
        <taxon>Bacillati</taxon>
        <taxon>Cyanobacteriota</taxon>
        <taxon>Cyanophyceae</taxon>
        <taxon>Nostocales</taxon>
        <taxon>Aphanizomenonaceae</taxon>
        <taxon>Cylindrospermopsis</taxon>
    </lineage>
</organism>
<accession>A0A1X4G8X7</accession>
<protein>
    <submittedName>
        <fullName evidence="1">Uncharacterized protein</fullName>
    </submittedName>
</protein>
<comment type="caution">
    <text evidence="1">The sequence shown here is derived from an EMBL/GenBank/DDBJ whole genome shotgun (WGS) entry which is preliminary data.</text>
</comment>
<dbReference type="AlphaFoldDB" id="A0A1X4G8X7"/>
<reference evidence="2" key="1">
    <citation type="submission" date="2017-04" db="EMBL/GenBank/DDBJ databases">
        <authorList>
            <person name="Abreu V.A."/>
            <person name="Popin R.V."/>
            <person name="Rigonato J."/>
            <person name="Andreote A.P."/>
            <person name="Schaker P.C."/>
            <person name="Hoff-Risseti C."/>
            <person name="Alvarenga D.O."/>
            <person name="Varani A.M."/>
            <person name="Fiore M.F."/>
        </authorList>
    </citation>
    <scope>NUCLEOTIDE SEQUENCE [LARGE SCALE GENOMIC DNA]</scope>
    <source>
        <strain evidence="2">CENA303</strain>
    </source>
</reference>